<proteinExistence type="predicted"/>
<protein>
    <submittedName>
        <fullName evidence="1">Uncharacterized protein</fullName>
    </submittedName>
</protein>
<evidence type="ECO:0000313" key="2">
    <source>
        <dbReference type="Proteomes" id="UP000307000"/>
    </source>
</evidence>
<gene>
    <name evidence="1" type="ORF">GcLGCM259_2960</name>
</gene>
<dbReference type="EMBL" id="CP034412">
    <property type="protein sequence ID" value="QCY48666.1"/>
    <property type="molecule type" value="Genomic_DNA"/>
</dbReference>
<keyword evidence="2" id="KW-1185">Reference proteome</keyword>
<dbReference type="InterPro" id="IPR046561">
    <property type="entry name" value="DUF6716"/>
</dbReference>
<evidence type="ECO:0000313" key="1">
    <source>
        <dbReference type="EMBL" id="QCY48666.1"/>
    </source>
</evidence>
<sequence length="401" mass="44029">MTPSILAVADSDSYLKLAAHLLHQLGDGWRRRVVVVRTPTSPTDEQIRAAFSGTDLDPQHVQILPLSHLTAGTVTEDVLFASATGPIVSEIYARILRSETVDARRTALVSALPGVAFPATAKGWNYRRAGDAFICHSHAEVRDFSFLADSEPGHQPTLLLGKLPFLTSPGFPATCSQPINRVVFAAQAKVPSARDEREQILLALEGTARMNPGTEVIIKLRARAGEPQTHLEQYPYDALLEQMVQDGRLSRTSHIRFATGALHEFLVPGTALATVSSTAALEALDHGLPTLVINDFGVDVSLINTVFVGSGIQGSLQQLQMLGLSNPNRAWLRENYFHRNARDLHDALQLLASRAQTGTLQTDEQMLSRLKNFPLRQRVRTVMPRPMLEIARKLRRILGQA</sequence>
<dbReference type="KEGG" id="gcr:GcLGCM259_2960"/>
<organism evidence="1 2">
    <name type="scientific">Glutamicibacter creatinolyticus</name>
    <dbReference type="NCBI Taxonomy" id="162496"/>
    <lineage>
        <taxon>Bacteria</taxon>
        <taxon>Bacillati</taxon>
        <taxon>Actinomycetota</taxon>
        <taxon>Actinomycetes</taxon>
        <taxon>Micrococcales</taxon>
        <taxon>Micrococcaceae</taxon>
        <taxon>Glutamicibacter</taxon>
    </lineage>
</organism>
<accession>A0A5B7WX74</accession>
<name>A0A5B7WX74_9MICC</name>
<reference evidence="1 2" key="1">
    <citation type="submission" date="2018-12" db="EMBL/GenBank/DDBJ databases">
        <title>Complete Genome Sequence of Glutamicibacter creatinolyticus strain LGCM259,isolated from an abscess of a 12-year-old mare in Italy.</title>
        <authorList>
            <person name="Santos R.G."/>
            <person name="Silva A.L."/>
            <person name="Seyffert N."/>
            <person name="Castro T.L.P."/>
            <person name="Attili A.R."/>
            <person name="Rifici C."/>
            <person name="Mazzullo G."/>
            <person name="Brenig B."/>
            <person name="Venanzi F."/>
            <person name="Azevedo V."/>
        </authorList>
    </citation>
    <scope>NUCLEOTIDE SEQUENCE [LARGE SCALE GENOMIC DNA]</scope>
    <source>
        <strain evidence="1 2">LGCM 259</strain>
    </source>
</reference>
<dbReference type="AlphaFoldDB" id="A0A5B7WX74"/>
<dbReference type="RefSeq" id="WP_138927118.1">
    <property type="nucleotide sequence ID" value="NZ_CP034412.1"/>
</dbReference>
<dbReference type="Pfam" id="PF20471">
    <property type="entry name" value="DUF6716"/>
    <property type="match status" value="1"/>
</dbReference>
<dbReference type="Proteomes" id="UP000307000">
    <property type="component" value="Chromosome"/>
</dbReference>